<sequence length="230" mass="24964">MKTVALAALLAALASPVLAQEAPESRGQWGFLLGAATDNRSKGVSKSDKAPYVYGVAEWSDNANFLYLESGFETIDSSTGSNLELAAGVGVRPQVMGFDLDLNLTRKWMVDAAAGQDHSAWEVTADVSRSIGPAEALVRVQHSPNGTGSTEAWTWYEARLSWDFDDRLAASGSIGKRDQELSVDYSAWDLGVTYALTRAIQADLRWYDTDADTQGRQYEDALVLDLSIAF</sequence>
<name>A0ABX7BQR7_9CAUL</name>
<organism evidence="2 3">
    <name type="scientific">Brevundimonas vitisensis</name>
    <dbReference type="NCBI Taxonomy" id="2800818"/>
    <lineage>
        <taxon>Bacteria</taxon>
        <taxon>Pseudomonadati</taxon>
        <taxon>Pseudomonadota</taxon>
        <taxon>Alphaproteobacteria</taxon>
        <taxon>Caulobacterales</taxon>
        <taxon>Caulobacteraceae</taxon>
        <taxon>Brevundimonas</taxon>
    </lineage>
</organism>
<dbReference type="SUPFAM" id="SSF56935">
    <property type="entry name" value="Porins"/>
    <property type="match status" value="1"/>
</dbReference>
<proteinExistence type="predicted"/>
<dbReference type="EMBL" id="CP067977">
    <property type="protein sequence ID" value="QQQ19973.1"/>
    <property type="molecule type" value="Genomic_DNA"/>
</dbReference>
<evidence type="ECO:0000313" key="3">
    <source>
        <dbReference type="Proteomes" id="UP000595448"/>
    </source>
</evidence>
<keyword evidence="1" id="KW-0732">Signal</keyword>
<keyword evidence="3" id="KW-1185">Reference proteome</keyword>
<accession>A0ABX7BQR7</accession>
<dbReference type="InterPro" id="IPR010239">
    <property type="entry name" value="CHP02001"/>
</dbReference>
<feature type="chain" id="PRO_5045855495" description="Porin domain-containing protein" evidence="1">
    <location>
        <begin position="20"/>
        <end position="230"/>
    </location>
</feature>
<protein>
    <recommendedName>
        <fullName evidence="4">Porin domain-containing protein</fullName>
    </recommendedName>
</protein>
<evidence type="ECO:0000313" key="2">
    <source>
        <dbReference type="EMBL" id="QQQ19973.1"/>
    </source>
</evidence>
<gene>
    <name evidence="2" type="ORF">JIP62_02480</name>
</gene>
<dbReference type="Pfam" id="PF09694">
    <property type="entry name" value="Gcw_chp"/>
    <property type="match status" value="1"/>
</dbReference>
<evidence type="ECO:0000256" key="1">
    <source>
        <dbReference type="SAM" id="SignalP"/>
    </source>
</evidence>
<evidence type="ECO:0008006" key="4">
    <source>
        <dbReference type="Google" id="ProtNLM"/>
    </source>
</evidence>
<dbReference type="Proteomes" id="UP000595448">
    <property type="component" value="Chromosome"/>
</dbReference>
<reference evidence="2 3" key="1">
    <citation type="submission" date="2021-01" db="EMBL/GenBank/DDBJ databases">
        <title>Brevundimonas vitis sp. nov., an bacterium isolated from grape (Vitis vinifera).</title>
        <authorList>
            <person name="Jiang L."/>
            <person name="Lee J."/>
        </authorList>
    </citation>
    <scope>NUCLEOTIDE SEQUENCE [LARGE SCALE GENOMIC DNA]</scope>
    <source>
        <strain evidence="2 3">GRTSA-9</strain>
    </source>
</reference>
<feature type="signal peptide" evidence="1">
    <location>
        <begin position="1"/>
        <end position="19"/>
    </location>
</feature>